<keyword evidence="10" id="KW-1185">Reference proteome</keyword>
<evidence type="ECO:0000259" key="8">
    <source>
        <dbReference type="PROSITE" id="PS50893"/>
    </source>
</evidence>
<dbReference type="SUPFAM" id="SSF52540">
    <property type="entry name" value="P-loop containing nucleoside triphosphate hydrolases"/>
    <property type="match status" value="1"/>
</dbReference>
<keyword evidence="2 7" id="KW-0812">Transmembrane</keyword>
<dbReference type="Pfam" id="PF00005">
    <property type="entry name" value="ABC_tran"/>
    <property type="match status" value="1"/>
</dbReference>
<keyword evidence="6 7" id="KW-0472">Membrane</keyword>
<accession>A0ABV9MXQ7</accession>
<dbReference type="Gene3D" id="1.20.1560.10">
    <property type="entry name" value="ABC transporter type 1, transmembrane domain"/>
    <property type="match status" value="1"/>
</dbReference>
<dbReference type="EMBL" id="JBHSGS010000055">
    <property type="protein sequence ID" value="MFC4720075.1"/>
    <property type="molecule type" value="Genomic_DNA"/>
</dbReference>
<dbReference type="InterPro" id="IPR036640">
    <property type="entry name" value="ABC1_TM_sf"/>
</dbReference>
<dbReference type="RefSeq" id="WP_204654505.1">
    <property type="nucleotide sequence ID" value="NZ_JAFBFD010000029.1"/>
</dbReference>
<dbReference type="PROSITE" id="PS00211">
    <property type="entry name" value="ABC_TRANSPORTER_1"/>
    <property type="match status" value="1"/>
</dbReference>
<keyword evidence="4 9" id="KW-0067">ATP-binding</keyword>
<dbReference type="InterPro" id="IPR003593">
    <property type="entry name" value="AAA+_ATPase"/>
</dbReference>
<protein>
    <submittedName>
        <fullName evidence="9">ABC transporter ATP-binding protein</fullName>
    </submittedName>
</protein>
<name>A0ABV9MXQ7_9ENTE</name>
<feature type="transmembrane region" description="Helical" evidence="7">
    <location>
        <begin position="188"/>
        <end position="209"/>
    </location>
</feature>
<dbReference type="InterPro" id="IPR003439">
    <property type="entry name" value="ABC_transporter-like_ATP-bd"/>
</dbReference>
<evidence type="ECO:0000256" key="6">
    <source>
        <dbReference type="ARBA" id="ARBA00023136"/>
    </source>
</evidence>
<dbReference type="SUPFAM" id="SSF90123">
    <property type="entry name" value="ABC transporter transmembrane region"/>
    <property type="match status" value="1"/>
</dbReference>
<evidence type="ECO:0000256" key="7">
    <source>
        <dbReference type="SAM" id="Phobius"/>
    </source>
</evidence>
<evidence type="ECO:0000313" key="9">
    <source>
        <dbReference type="EMBL" id="MFC4720075.1"/>
    </source>
</evidence>
<comment type="caution">
    <text evidence="9">The sequence shown here is derived from an EMBL/GenBank/DDBJ whole genome shotgun (WGS) entry which is preliminary data.</text>
</comment>
<dbReference type="CDD" id="cd03228">
    <property type="entry name" value="ABCC_MRP_Like"/>
    <property type="match status" value="1"/>
</dbReference>
<evidence type="ECO:0000256" key="3">
    <source>
        <dbReference type="ARBA" id="ARBA00022741"/>
    </source>
</evidence>
<keyword evidence="3" id="KW-0547">Nucleotide-binding</keyword>
<dbReference type="SMART" id="SM00382">
    <property type="entry name" value="AAA"/>
    <property type="match status" value="1"/>
</dbReference>
<evidence type="ECO:0000256" key="5">
    <source>
        <dbReference type="ARBA" id="ARBA00022989"/>
    </source>
</evidence>
<dbReference type="Proteomes" id="UP001595969">
    <property type="component" value="Unassembled WGS sequence"/>
</dbReference>
<sequence length="623" mass="72102">MEKSKTKVSLMHSLQLQKKGMQLWYQKEPKIFYYMFFDALLKILMPYILIYFSAQILNELGGMRRPEALFRLVLFTLFIEMTLGILQAIITWQRAKWQNLVSILNDEFYLNKMFEMDYAKFSSARIHRLRAQIKENENWSGLGLLHVLKISEDLFSAVFGIIGGAFLLLGLFRSSIPEEVTAIQWLNHPFFTLLFFIFLLLGILLPPYFMNKSESYWVLLAEESKETNRFGLFFSHYMNLAERGLDVRIYRQDKLSKKYMFDDSVDRNPHSLIARYHKGPMGIYRGLSTITTVLFSGLVYFYVGLKAWAGAFSIGLVTQYISAILALSNYISKLLESLGKTQSNAAFLSKNFELLEEPNEMYQGSLTTEKRSDRKYLITFQRVSFKYPDADTYAIKNLSMQFEIGKRFAIVGENGSGKTTFIKLLCRLYEPTEGVILLNGIDIRKYNYADYLALFSVVFQDFHLFSLTIAQNIASSTNYDEEKVQRCLTEAGLAERLTKTANGIESYLYKDFNRLGIEISGGEAQKIAIARALYKDAPFMILDEPTASLDPIAEEEIYQKFNQMIRDRTAIYISHRLSSCRFCDEILVFNQGELIQRGTHQALVNQKSEKYAELWQAQAQYYQ</sequence>
<dbReference type="InterPro" id="IPR017871">
    <property type="entry name" value="ABC_transporter-like_CS"/>
</dbReference>
<dbReference type="Gene3D" id="3.40.50.300">
    <property type="entry name" value="P-loop containing nucleotide triphosphate hydrolases"/>
    <property type="match status" value="1"/>
</dbReference>
<feature type="transmembrane region" description="Helical" evidence="7">
    <location>
        <begin position="31"/>
        <end position="52"/>
    </location>
</feature>
<feature type="domain" description="ABC transporter" evidence="8">
    <location>
        <begin position="378"/>
        <end position="616"/>
    </location>
</feature>
<dbReference type="InterPro" id="IPR027417">
    <property type="entry name" value="P-loop_NTPase"/>
</dbReference>
<evidence type="ECO:0000256" key="4">
    <source>
        <dbReference type="ARBA" id="ARBA00022840"/>
    </source>
</evidence>
<proteinExistence type="predicted"/>
<dbReference type="PANTHER" id="PTHR43394:SF1">
    <property type="entry name" value="ATP-BINDING CASSETTE SUB-FAMILY B MEMBER 10, MITOCHONDRIAL"/>
    <property type="match status" value="1"/>
</dbReference>
<dbReference type="PROSITE" id="PS50893">
    <property type="entry name" value="ABC_TRANSPORTER_2"/>
    <property type="match status" value="1"/>
</dbReference>
<dbReference type="InterPro" id="IPR039421">
    <property type="entry name" value="Type_1_exporter"/>
</dbReference>
<feature type="transmembrane region" description="Helical" evidence="7">
    <location>
        <begin position="309"/>
        <end position="331"/>
    </location>
</feature>
<reference evidence="10" key="1">
    <citation type="journal article" date="2019" name="Int. J. Syst. Evol. Microbiol.">
        <title>The Global Catalogue of Microorganisms (GCM) 10K type strain sequencing project: providing services to taxonomists for standard genome sequencing and annotation.</title>
        <authorList>
            <consortium name="The Broad Institute Genomics Platform"/>
            <consortium name="The Broad Institute Genome Sequencing Center for Infectious Disease"/>
            <person name="Wu L."/>
            <person name="Ma J."/>
        </authorList>
    </citation>
    <scope>NUCLEOTIDE SEQUENCE [LARGE SCALE GENOMIC DNA]</scope>
    <source>
        <strain evidence="10">CGMCC 1.19032</strain>
    </source>
</reference>
<feature type="transmembrane region" description="Helical" evidence="7">
    <location>
        <begin position="154"/>
        <end position="176"/>
    </location>
</feature>
<feature type="transmembrane region" description="Helical" evidence="7">
    <location>
        <begin position="283"/>
        <end position="303"/>
    </location>
</feature>
<feature type="transmembrane region" description="Helical" evidence="7">
    <location>
        <begin position="72"/>
        <end position="92"/>
    </location>
</feature>
<evidence type="ECO:0000313" key="10">
    <source>
        <dbReference type="Proteomes" id="UP001595969"/>
    </source>
</evidence>
<organism evidence="9 10">
    <name type="scientific">Enterococcus lemanii</name>
    <dbReference type="NCBI Taxonomy" id="1159752"/>
    <lineage>
        <taxon>Bacteria</taxon>
        <taxon>Bacillati</taxon>
        <taxon>Bacillota</taxon>
        <taxon>Bacilli</taxon>
        <taxon>Lactobacillales</taxon>
        <taxon>Enterococcaceae</taxon>
        <taxon>Enterococcus</taxon>
    </lineage>
</organism>
<evidence type="ECO:0000256" key="2">
    <source>
        <dbReference type="ARBA" id="ARBA00022692"/>
    </source>
</evidence>
<gene>
    <name evidence="9" type="ORF">ACFO5I_10085</name>
</gene>
<dbReference type="PANTHER" id="PTHR43394">
    <property type="entry name" value="ATP-DEPENDENT PERMEASE MDL1, MITOCHONDRIAL"/>
    <property type="match status" value="1"/>
</dbReference>
<keyword evidence="5 7" id="KW-1133">Transmembrane helix</keyword>
<evidence type="ECO:0000256" key="1">
    <source>
        <dbReference type="ARBA" id="ARBA00004651"/>
    </source>
</evidence>
<comment type="subcellular location">
    <subcellularLocation>
        <location evidence="1">Cell membrane</location>
        <topology evidence="1">Multi-pass membrane protein</topology>
    </subcellularLocation>
</comment>
<dbReference type="GO" id="GO:0005524">
    <property type="term" value="F:ATP binding"/>
    <property type="evidence" value="ECO:0007669"/>
    <property type="project" value="UniProtKB-KW"/>
</dbReference>